<dbReference type="EMBL" id="PTRA01000003">
    <property type="protein sequence ID" value="PQA56374.1"/>
    <property type="molecule type" value="Genomic_DNA"/>
</dbReference>
<dbReference type="Pfam" id="PF21906">
    <property type="entry name" value="WHD_NrtR"/>
    <property type="match status" value="1"/>
</dbReference>
<dbReference type="GO" id="GO:0016787">
    <property type="term" value="F:hydrolase activity"/>
    <property type="evidence" value="ECO:0007669"/>
    <property type="project" value="UniProtKB-KW"/>
</dbReference>
<dbReference type="SUPFAM" id="SSF46785">
    <property type="entry name" value="Winged helix' DNA-binding domain"/>
    <property type="match status" value="1"/>
</dbReference>
<name>A0A2S7IJ81_9BACT</name>
<dbReference type="InterPro" id="IPR020476">
    <property type="entry name" value="Nudix_hydrolase"/>
</dbReference>
<dbReference type="InterPro" id="IPR000086">
    <property type="entry name" value="NUDIX_hydrolase_dom"/>
</dbReference>
<protein>
    <submittedName>
        <fullName evidence="4">NUDIX hydrolase</fullName>
    </submittedName>
</protein>
<keyword evidence="5" id="KW-1185">Reference proteome</keyword>
<dbReference type="InterPro" id="IPR020084">
    <property type="entry name" value="NUDIX_hydrolase_CS"/>
</dbReference>
<evidence type="ECO:0000313" key="4">
    <source>
        <dbReference type="EMBL" id="PQA56374.1"/>
    </source>
</evidence>
<dbReference type="PROSITE" id="PS51462">
    <property type="entry name" value="NUDIX"/>
    <property type="match status" value="1"/>
</dbReference>
<evidence type="ECO:0000313" key="5">
    <source>
        <dbReference type="Proteomes" id="UP000239590"/>
    </source>
</evidence>
<organism evidence="4 5">
    <name type="scientific">Siphonobacter curvatus</name>
    <dbReference type="NCBI Taxonomy" id="2094562"/>
    <lineage>
        <taxon>Bacteria</taxon>
        <taxon>Pseudomonadati</taxon>
        <taxon>Bacteroidota</taxon>
        <taxon>Cytophagia</taxon>
        <taxon>Cytophagales</taxon>
        <taxon>Cytophagaceae</taxon>
        <taxon>Siphonobacter</taxon>
    </lineage>
</organism>
<comment type="caution">
    <text evidence="4">The sequence shown here is derived from an EMBL/GenBank/DDBJ whole genome shotgun (WGS) entry which is preliminary data.</text>
</comment>
<dbReference type="PANTHER" id="PTHR43736:SF4">
    <property type="entry name" value="SLR1690 PROTEIN"/>
    <property type="match status" value="1"/>
</dbReference>
<dbReference type="OrthoDB" id="9786141at2"/>
<dbReference type="Gene3D" id="3.90.79.10">
    <property type="entry name" value="Nucleoside Triphosphate Pyrophosphohydrolase"/>
    <property type="match status" value="1"/>
</dbReference>
<keyword evidence="1 2" id="KW-0378">Hydrolase</keyword>
<sequence length="232" mass="27077">MSEAFQYPQQGIRLTVDAVVFGYHSDRLQVLLIRRKYAPFEGQWALPGGFVAEPESLEQAVERELSEETGLKINYLEQLFSFGEPRRDPRFRVVSIAYMAIIRSDNMPLQASTDATDAQWFDTQELPPLAFDHAQILEKAITRLRSKLRYQPIGFDLLPEKFLFSDLERLYSTILDQPLDRRNFRKKILSFGILEELSTKVSDGRGRPASLYRFDLDRYQALQHENFYFEIP</sequence>
<evidence type="ECO:0000256" key="1">
    <source>
        <dbReference type="ARBA" id="ARBA00022801"/>
    </source>
</evidence>
<feature type="domain" description="Nudix hydrolase" evidence="3">
    <location>
        <begin position="11"/>
        <end position="145"/>
    </location>
</feature>
<dbReference type="InterPro" id="IPR036390">
    <property type="entry name" value="WH_DNA-bd_sf"/>
</dbReference>
<dbReference type="Gene3D" id="1.10.10.10">
    <property type="entry name" value="Winged helix-like DNA-binding domain superfamily/Winged helix DNA-binding domain"/>
    <property type="match status" value="1"/>
</dbReference>
<reference evidence="5" key="1">
    <citation type="submission" date="2018-02" db="EMBL/GenBank/DDBJ databases">
        <title>Genome sequencing of Solimonas sp. HR-BB.</title>
        <authorList>
            <person name="Lee Y."/>
            <person name="Jeon C.O."/>
        </authorList>
    </citation>
    <scope>NUCLEOTIDE SEQUENCE [LARGE SCALE GENOMIC DNA]</scope>
    <source>
        <strain evidence="5">HR-U</strain>
    </source>
</reference>
<dbReference type="RefSeq" id="WP_104714907.1">
    <property type="nucleotide sequence ID" value="NZ_PTRA01000003.1"/>
</dbReference>
<dbReference type="InterPro" id="IPR036388">
    <property type="entry name" value="WH-like_DNA-bd_sf"/>
</dbReference>
<dbReference type="AlphaFoldDB" id="A0A2S7IJ81"/>
<dbReference type="Proteomes" id="UP000239590">
    <property type="component" value="Unassembled WGS sequence"/>
</dbReference>
<dbReference type="PROSITE" id="PS00893">
    <property type="entry name" value="NUDIX_BOX"/>
    <property type="match status" value="1"/>
</dbReference>
<comment type="similarity">
    <text evidence="2">Belongs to the Nudix hydrolase family.</text>
</comment>
<dbReference type="PRINTS" id="PR00502">
    <property type="entry name" value="NUDIXFAMILY"/>
</dbReference>
<evidence type="ECO:0000256" key="2">
    <source>
        <dbReference type="RuleBase" id="RU003476"/>
    </source>
</evidence>
<dbReference type="Pfam" id="PF00293">
    <property type="entry name" value="NUDIX"/>
    <property type="match status" value="1"/>
</dbReference>
<dbReference type="InterPro" id="IPR015797">
    <property type="entry name" value="NUDIX_hydrolase-like_dom_sf"/>
</dbReference>
<dbReference type="SUPFAM" id="SSF55811">
    <property type="entry name" value="Nudix"/>
    <property type="match status" value="1"/>
</dbReference>
<dbReference type="InterPro" id="IPR054105">
    <property type="entry name" value="WHD_NrtR"/>
</dbReference>
<accession>A0A2S7IJ81</accession>
<proteinExistence type="inferred from homology"/>
<dbReference type="CDD" id="cd18873">
    <property type="entry name" value="NUDIX_NadM_like"/>
    <property type="match status" value="1"/>
</dbReference>
<dbReference type="PANTHER" id="PTHR43736">
    <property type="entry name" value="ADP-RIBOSE PYROPHOSPHATASE"/>
    <property type="match status" value="1"/>
</dbReference>
<gene>
    <name evidence="4" type="ORF">C5O19_17075</name>
</gene>
<evidence type="ECO:0000259" key="3">
    <source>
        <dbReference type="PROSITE" id="PS51462"/>
    </source>
</evidence>